<comment type="caution">
    <text evidence="3">The sequence shown here is derived from an EMBL/GenBank/DDBJ whole genome shotgun (WGS) entry which is preliminary data.</text>
</comment>
<name>A0AAN8FTH4_TRICO</name>
<feature type="compositionally biased region" description="Basic and acidic residues" evidence="1">
    <location>
        <begin position="102"/>
        <end position="112"/>
    </location>
</feature>
<sequence>MRLLVLPEHGWPSGEAFYNLLLMLPTIILVVYIMYWFYLYKCCPKPQGEPMLVTPVVDTPQGALSAPPTYSYSSQGVSHEQGIAEYESSGEYGHVKQSTSSRDTKSRSKESAEPGFASV</sequence>
<evidence type="ECO:0000313" key="4">
    <source>
        <dbReference type="Proteomes" id="UP001331761"/>
    </source>
</evidence>
<keyword evidence="4" id="KW-1185">Reference proteome</keyword>
<dbReference type="AlphaFoldDB" id="A0AAN8FTH4"/>
<feature type="region of interest" description="Disordered" evidence="1">
    <location>
        <begin position="87"/>
        <end position="119"/>
    </location>
</feature>
<dbReference type="EMBL" id="WIXE01011931">
    <property type="protein sequence ID" value="KAK5976390.1"/>
    <property type="molecule type" value="Genomic_DNA"/>
</dbReference>
<feature type="transmembrane region" description="Helical" evidence="2">
    <location>
        <begin position="16"/>
        <end position="38"/>
    </location>
</feature>
<keyword evidence="2" id="KW-0472">Membrane</keyword>
<organism evidence="3 4">
    <name type="scientific">Trichostrongylus colubriformis</name>
    <name type="common">Black scour worm</name>
    <dbReference type="NCBI Taxonomy" id="6319"/>
    <lineage>
        <taxon>Eukaryota</taxon>
        <taxon>Metazoa</taxon>
        <taxon>Ecdysozoa</taxon>
        <taxon>Nematoda</taxon>
        <taxon>Chromadorea</taxon>
        <taxon>Rhabditida</taxon>
        <taxon>Rhabditina</taxon>
        <taxon>Rhabditomorpha</taxon>
        <taxon>Strongyloidea</taxon>
        <taxon>Trichostrongylidae</taxon>
        <taxon>Trichostrongylus</taxon>
    </lineage>
</organism>
<reference evidence="3 4" key="1">
    <citation type="submission" date="2019-10" db="EMBL/GenBank/DDBJ databases">
        <title>Assembly and Annotation for the nematode Trichostrongylus colubriformis.</title>
        <authorList>
            <person name="Martin J."/>
        </authorList>
    </citation>
    <scope>NUCLEOTIDE SEQUENCE [LARGE SCALE GENOMIC DNA]</scope>
    <source>
        <strain evidence="3">G859</strain>
        <tissue evidence="3">Whole worm</tissue>
    </source>
</reference>
<accession>A0AAN8FTH4</accession>
<proteinExistence type="predicted"/>
<protein>
    <submittedName>
        <fullName evidence="3">Uncharacterized protein</fullName>
    </submittedName>
</protein>
<keyword evidence="2" id="KW-0812">Transmembrane</keyword>
<keyword evidence="2" id="KW-1133">Transmembrane helix</keyword>
<gene>
    <name evidence="3" type="ORF">GCK32_005519</name>
</gene>
<evidence type="ECO:0000313" key="3">
    <source>
        <dbReference type="EMBL" id="KAK5976390.1"/>
    </source>
</evidence>
<evidence type="ECO:0000256" key="2">
    <source>
        <dbReference type="SAM" id="Phobius"/>
    </source>
</evidence>
<dbReference type="Proteomes" id="UP001331761">
    <property type="component" value="Unassembled WGS sequence"/>
</dbReference>
<evidence type="ECO:0000256" key="1">
    <source>
        <dbReference type="SAM" id="MobiDB-lite"/>
    </source>
</evidence>